<protein>
    <submittedName>
        <fullName evidence="15">A8c4cd54-fa40-49e1-ac50-85be1e6a26dc</fullName>
    </submittedName>
</protein>
<feature type="coiled-coil region" evidence="12">
    <location>
        <begin position="768"/>
        <end position="795"/>
    </location>
</feature>
<comment type="subcellular location">
    <subcellularLocation>
        <location evidence="2">Chromosome</location>
    </subcellularLocation>
    <subcellularLocation>
        <location evidence="1">Nucleus</location>
    </subcellularLocation>
</comment>
<dbReference type="GO" id="GO:0035861">
    <property type="term" value="C:site of double-strand break"/>
    <property type="evidence" value="ECO:0007669"/>
    <property type="project" value="TreeGrafter"/>
</dbReference>
<evidence type="ECO:0000256" key="4">
    <source>
        <dbReference type="ARBA" id="ARBA00022454"/>
    </source>
</evidence>
<dbReference type="GO" id="GO:0003697">
    <property type="term" value="F:single-stranded DNA binding"/>
    <property type="evidence" value="ECO:0007669"/>
    <property type="project" value="TreeGrafter"/>
</dbReference>
<evidence type="ECO:0000256" key="13">
    <source>
        <dbReference type="SAM" id="MobiDB-lite"/>
    </source>
</evidence>
<dbReference type="EMBL" id="MU865925">
    <property type="protein sequence ID" value="KAK4452070.1"/>
    <property type="molecule type" value="Genomic_DNA"/>
</dbReference>
<dbReference type="Gene3D" id="1.10.287.620">
    <property type="entry name" value="Helix Hairpins"/>
    <property type="match status" value="1"/>
</dbReference>
<evidence type="ECO:0000256" key="11">
    <source>
        <dbReference type="ARBA" id="ARBA00023242"/>
    </source>
</evidence>
<dbReference type="PANTHER" id="PTHR19306">
    <property type="entry name" value="STRUCTURAL MAINTENANCE OF CHROMOSOMES 5,6 SMC5, SMC6"/>
    <property type="match status" value="1"/>
</dbReference>
<reference evidence="15" key="1">
    <citation type="journal article" date="2023" name="Mol. Phylogenet. Evol.">
        <title>Genome-scale phylogeny and comparative genomics of the fungal order Sordariales.</title>
        <authorList>
            <person name="Hensen N."/>
            <person name="Bonometti L."/>
            <person name="Westerberg I."/>
            <person name="Brannstrom I.O."/>
            <person name="Guillou S."/>
            <person name="Cros-Aarteil S."/>
            <person name="Calhoun S."/>
            <person name="Haridas S."/>
            <person name="Kuo A."/>
            <person name="Mondo S."/>
            <person name="Pangilinan J."/>
            <person name="Riley R."/>
            <person name="LaButti K."/>
            <person name="Andreopoulos B."/>
            <person name="Lipzen A."/>
            <person name="Chen C."/>
            <person name="Yan M."/>
            <person name="Daum C."/>
            <person name="Ng V."/>
            <person name="Clum A."/>
            <person name="Steindorff A."/>
            <person name="Ohm R.A."/>
            <person name="Martin F."/>
            <person name="Silar P."/>
            <person name="Natvig D.O."/>
            <person name="Lalanne C."/>
            <person name="Gautier V."/>
            <person name="Ament-Velasquez S.L."/>
            <person name="Kruys A."/>
            <person name="Hutchinson M.I."/>
            <person name="Powell A.J."/>
            <person name="Barry K."/>
            <person name="Miller A.N."/>
            <person name="Grigoriev I.V."/>
            <person name="Debuchy R."/>
            <person name="Gladieux P."/>
            <person name="Hiltunen Thoren M."/>
            <person name="Johannesson H."/>
        </authorList>
    </citation>
    <scope>NUCLEOTIDE SEQUENCE</scope>
    <source>
        <strain evidence="15">PSN243</strain>
    </source>
</reference>
<dbReference type="GO" id="GO:0003684">
    <property type="term" value="F:damaged DNA binding"/>
    <property type="evidence" value="ECO:0007669"/>
    <property type="project" value="TreeGrafter"/>
</dbReference>
<evidence type="ECO:0000256" key="10">
    <source>
        <dbReference type="ARBA" id="ARBA00023204"/>
    </source>
</evidence>
<dbReference type="Gene3D" id="1.10.287.1490">
    <property type="match status" value="1"/>
</dbReference>
<evidence type="ECO:0000256" key="6">
    <source>
        <dbReference type="ARBA" id="ARBA00022763"/>
    </source>
</evidence>
<dbReference type="GO" id="GO:0005524">
    <property type="term" value="F:ATP binding"/>
    <property type="evidence" value="ECO:0007669"/>
    <property type="project" value="UniProtKB-KW"/>
</dbReference>
<feature type="coiled-coil region" evidence="12">
    <location>
        <begin position="876"/>
        <end position="910"/>
    </location>
</feature>
<dbReference type="AlphaFoldDB" id="A0AAV9GWF1"/>
<comment type="similarity">
    <text evidence="3">Belongs to the SMC family. SMC6 subfamily.</text>
</comment>
<keyword evidence="10" id="KW-0234">DNA repair</keyword>
<keyword evidence="7" id="KW-0067">ATP-binding</keyword>
<evidence type="ECO:0000256" key="1">
    <source>
        <dbReference type="ARBA" id="ARBA00004123"/>
    </source>
</evidence>
<evidence type="ECO:0000256" key="5">
    <source>
        <dbReference type="ARBA" id="ARBA00022741"/>
    </source>
</evidence>
<organism evidence="15 16">
    <name type="scientific">Podospora aff. communis PSN243</name>
    <dbReference type="NCBI Taxonomy" id="3040156"/>
    <lineage>
        <taxon>Eukaryota</taxon>
        <taxon>Fungi</taxon>
        <taxon>Dikarya</taxon>
        <taxon>Ascomycota</taxon>
        <taxon>Pezizomycotina</taxon>
        <taxon>Sordariomycetes</taxon>
        <taxon>Sordariomycetidae</taxon>
        <taxon>Sordariales</taxon>
        <taxon>Podosporaceae</taxon>
        <taxon>Podospora</taxon>
    </lineage>
</organism>
<evidence type="ECO:0000256" key="3">
    <source>
        <dbReference type="ARBA" id="ARBA00006793"/>
    </source>
</evidence>
<reference evidence="15" key="2">
    <citation type="submission" date="2023-05" db="EMBL/GenBank/DDBJ databases">
        <authorList>
            <consortium name="Lawrence Berkeley National Laboratory"/>
            <person name="Steindorff A."/>
            <person name="Hensen N."/>
            <person name="Bonometti L."/>
            <person name="Westerberg I."/>
            <person name="Brannstrom I.O."/>
            <person name="Guillou S."/>
            <person name="Cros-Aarteil S."/>
            <person name="Calhoun S."/>
            <person name="Haridas S."/>
            <person name="Kuo A."/>
            <person name="Mondo S."/>
            <person name="Pangilinan J."/>
            <person name="Riley R."/>
            <person name="Labutti K."/>
            <person name="Andreopoulos B."/>
            <person name="Lipzen A."/>
            <person name="Chen C."/>
            <person name="Yanf M."/>
            <person name="Daum C."/>
            <person name="Ng V."/>
            <person name="Clum A."/>
            <person name="Ohm R."/>
            <person name="Martin F."/>
            <person name="Silar P."/>
            <person name="Natvig D."/>
            <person name="Lalanne C."/>
            <person name="Gautier V."/>
            <person name="Ament-Velasquez S.L."/>
            <person name="Kruys A."/>
            <person name="Hutchinson M.I."/>
            <person name="Powell A.J."/>
            <person name="Barry K."/>
            <person name="Miller A.N."/>
            <person name="Grigoriev I.V."/>
            <person name="Debuchy R."/>
            <person name="Gladieux P."/>
            <person name="Thoren M.H."/>
            <person name="Johannesson H."/>
        </authorList>
    </citation>
    <scope>NUCLEOTIDE SEQUENCE</scope>
    <source>
        <strain evidence="15">PSN243</strain>
    </source>
</reference>
<keyword evidence="9" id="KW-0233">DNA recombination</keyword>
<keyword evidence="5" id="KW-0547">Nucleotide-binding</keyword>
<dbReference type="Proteomes" id="UP001321760">
    <property type="component" value="Unassembled WGS sequence"/>
</dbReference>
<name>A0AAV9GWF1_9PEZI</name>
<keyword evidence="6" id="KW-0227">DNA damage</keyword>
<dbReference type="InterPro" id="IPR027417">
    <property type="entry name" value="P-loop_NTPase"/>
</dbReference>
<keyword evidence="16" id="KW-1185">Reference proteome</keyword>
<proteinExistence type="inferred from homology"/>
<feature type="region of interest" description="Disordered" evidence="13">
    <location>
        <begin position="1"/>
        <end position="103"/>
    </location>
</feature>
<feature type="region of interest" description="Disordered" evidence="13">
    <location>
        <begin position="740"/>
        <end position="763"/>
    </location>
</feature>
<keyword evidence="11" id="KW-0539">Nucleus</keyword>
<evidence type="ECO:0000256" key="2">
    <source>
        <dbReference type="ARBA" id="ARBA00004286"/>
    </source>
</evidence>
<dbReference type="GO" id="GO:0005634">
    <property type="term" value="C:nucleus"/>
    <property type="evidence" value="ECO:0007669"/>
    <property type="project" value="UniProtKB-SubCell"/>
</dbReference>
<dbReference type="GO" id="GO:0000724">
    <property type="term" value="P:double-strand break repair via homologous recombination"/>
    <property type="evidence" value="ECO:0007669"/>
    <property type="project" value="TreeGrafter"/>
</dbReference>
<keyword evidence="8 12" id="KW-0175">Coiled coil</keyword>
<dbReference type="Gene3D" id="3.40.50.300">
    <property type="entry name" value="P-loop containing nucleotide triphosphate hydrolases"/>
    <property type="match status" value="2"/>
</dbReference>
<evidence type="ECO:0000313" key="16">
    <source>
        <dbReference type="Proteomes" id="UP001321760"/>
    </source>
</evidence>
<dbReference type="SUPFAM" id="SSF52540">
    <property type="entry name" value="P-loop containing nucleoside triphosphate hydrolases"/>
    <property type="match status" value="1"/>
</dbReference>
<sequence length="1186" mass="135076">MPGRVNGTEVASSRKRARFAATDGGGGSDIDVLEARSSLRGDGTNKRARTSTIGSSKVSRRRTREPRNDSDDAESDDEPNEDVVEEEAVDDSPSSPPKTQYDELRDGNFEHLTHEKEDDEKAIKRLAVNRPNLLGDNAFADNAILESVECINFMCHERLHCDLGPLLNFIVGENGSGKSAILTAITLCLGGKASSTNRGGSLKNFIKEGTDQARLIVKIKNQGHDAYRPEVYGESIIVERHFTKKGASGFKVKSATGQVITNKKQEIEEIVEYYALQVDNPLNVLSQDNARQFLNASTKAQKYQFFVDGVQLQQLDNDYRLINENLENMIAKVPDQEARVKHAENELSEARRKKEAIQGNHRIRVKHRVLRGQLVWAQVEAEERALKKRQDELAAAHAEIAQAETDLGEKERELTAVTEKLERLDQSLENANVELETLEQEAREAGRAFDEQKAQMAHLLVDEREAKSKLDNAEANVTDTEKKIKEEEDRLEGTNGQAHSDKIRELDEAKEKVGHVNKEIEAAKTAEQGLKDSTLEAEKRLALKDKELDSKKREIVTVEEKINALERNIRSKYDGYEAKVPELLKRIHHERRFQDKPIGPLGVHVKLLKPQWSAILESTFGKNLNGFLVTNNADFRLLSEMMKDLGIRDCPIFLKRGRQELDLRGKEPDESFETILRVLKIDNNLVRDQLILNNLIEQVVLTPDRTQAEKIMFDGSPPRNVKAVLCFQSGNRGPGLRLTENNGNLGSSPVRVRPDLKPRMQGDTGSETVFLKEQLRQLEAEYRSIDAERRRASQDFARCNTEAKKNEDRRKSLDVQLRKARVDVNHIEAELDKFEGVDGRLQGLKDQLREFMADREHHGLQYGNLSRKKDDHNKVLEGLRTRRKDVSAQLADAKERVKKLEKKRKGIFDARRITLSEVHEKTAGIDILKEQNLPRKQRAVREQEQTVDEFTKGAQEVAPTRMEIPEGQNYESLLKQYETLTNRLKAMEKEHGNEADINQRYLEASAARKKEVEILQSILQVNQRLKQTLRIRLDKWRMFQRHITAQSRCNFQYLLSERGFRGKLLFDHRRKFLDLQVEPDKTVSKAAGRNTKTLSGGEKSFSSICLLLSIWEAMGSPLRCLDEFDVFMDNVNRAVSTNMLVTAARRSVNRQYIFITPNAIEGRAKLDKDVTIVRLHDPRQPRIDAM</sequence>
<evidence type="ECO:0000256" key="8">
    <source>
        <dbReference type="ARBA" id="ARBA00023054"/>
    </source>
</evidence>
<feature type="coiled-coil region" evidence="12">
    <location>
        <begin position="312"/>
        <end position="568"/>
    </location>
</feature>
<dbReference type="GO" id="GO:0030915">
    <property type="term" value="C:Smc5-Smc6 complex"/>
    <property type="evidence" value="ECO:0007669"/>
    <property type="project" value="TreeGrafter"/>
</dbReference>
<dbReference type="PANTHER" id="PTHR19306:SF6">
    <property type="entry name" value="STRUCTURAL MAINTENANCE OF CHROMOSOMES PROTEIN 6"/>
    <property type="match status" value="1"/>
</dbReference>
<accession>A0AAV9GWF1</accession>
<evidence type="ECO:0000259" key="14">
    <source>
        <dbReference type="Pfam" id="PF02463"/>
    </source>
</evidence>
<evidence type="ECO:0000256" key="12">
    <source>
        <dbReference type="SAM" id="Coils"/>
    </source>
</evidence>
<dbReference type="InterPro" id="IPR003395">
    <property type="entry name" value="RecF/RecN/SMC_N"/>
</dbReference>
<keyword evidence="4" id="KW-0158">Chromosome</keyword>
<evidence type="ECO:0000256" key="7">
    <source>
        <dbReference type="ARBA" id="ARBA00022840"/>
    </source>
</evidence>
<evidence type="ECO:0000256" key="9">
    <source>
        <dbReference type="ARBA" id="ARBA00023172"/>
    </source>
</evidence>
<comment type="caution">
    <text evidence="15">The sequence shown here is derived from an EMBL/GenBank/DDBJ whole genome shotgun (WGS) entry which is preliminary data.</text>
</comment>
<feature type="compositionally biased region" description="Basic and acidic residues" evidence="13">
    <location>
        <begin position="33"/>
        <end position="45"/>
    </location>
</feature>
<dbReference type="SUPFAM" id="SSF57997">
    <property type="entry name" value="Tropomyosin"/>
    <property type="match status" value="1"/>
</dbReference>
<dbReference type="Pfam" id="PF02463">
    <property type="entry name" value="SMC_N"/>
    <property type="match status" value="1"/>
</dbReference>
<gene>
    <name evidence="15" type="ORF">QBC34DRAFT_399073</name>
</gene>
<feature type="compositionally biased region" description="Acidic residues" evidence="13">
    <location>
        <begin position="71"/>
        <end position="90"/>
    </location>
</feature>
<feature type="domain" description="RecF/RecN/SMC N-terminal" evidence="14">
    <location>
        <begin position="145"/>
        <end position="1156"/>
    </location>
</feature>
<evidence type="ECO:0000313" key="15">
    <source>
        <dbReference type="EMBL" id="KAK4452070.1"/>
    </source>
</evidence>